<evidence type="ECO:0000256" key="1">
    <source>
        <dbReference type="SAM" id="Phobius"/>
    </source>
</evidence>
<reference evidence="2" key="2">
    <citation type="journal article" date="2015" name="Data Brief">
        <title>Shoot transcriptome of the giant reed, Arundo donax.</title>
        <authorList>
            <person name="Barrero R.A."/>
            <person name="Guerrero F.D."/>
            <person name="Moolhuijzen P."/>
            <person name="Goolsby J.A."/>
            <person name="Tidwell J."/>
            <person name="Bellgard S.E."/>
            <person name="Bellgard M.I."/>
        </authorList>
    </citation>
    <scope>NUCLEOTIDE SEQUENCE</scope>
    <source>
        <tissue evidence="2">Shoot tissue taken approximately 20 cm above the soil surface</tissue>
    </source>
</reference>
<dbReference type="AlphaFoldDB" id="A0A0A9CGS7"/>
<evidence type="ECO:0000313" key="2">
    <source>
        <dbReference type="EMBL" id="JAD74796.1"/>
    </source>
</evidence>
<keyword evidence="1" id="KW-0472">Membrane</keyword>
<dbReference type="EMBL" id="GBRH01223099">
    <property type="protein sequence ID" value="JAD74796.1"/>
    <property type="molecule type" value="Transcribed_RNA"/>
</dbReference>
<accession>A0A0A9CGS7</accession>
<protein>
    <submittedName>
        <fullName evidence="2">Transcription factor, putative</fullName>
    </submittedName>
</protein>
<reference evidence="2" key="1">
    <citation type="submission" date="2014-09" db="EMBL/GenBank/DDBJ databases">
        <authorList>
            <person name="Magalhaes I.L.F."/>
            <person name="Oliveira U."/>
            <person name="Santos F.R."/>
            <person name="Vidigal T.H.D.A."/>
            <person name="Brescovit A.D."/>
            <person name="Santos A.J."/>
        </authorList>
    </citation>
    <scope>NUCLEOTIDE SEQUENCE</scope>
    <source>
        <tissue evidence="2">Shoot tissue taken approximately 20 cm above the soil surface</tissue>
    </source>
</reference>
<sequence>MSMMPSLFCSRQSLAFFNQDFVEEITQDKVDDSVRLTGNFETLEYNVSKLPTVKRDDNAIFISLISIFSFFCIGLQFCKTRLAARGTSHSHQFFNFNIIYFLRTVSFTKQKILNFGETFSNTQSPVHSIC</sequence>
<proteinExistence type="predicted"/>
<feature type="transmembrane region" description="Helical" evidence="1">
    <location>
        <begin position="59"/>
        <end position="78"/>
    </location>
</feature>
<keyword evidence="1" id="KW-1133">Transmembrane helix</keyword>
<organism evidence="2">
    <name type="scientific">Arundo donax</name>
    <name type="common">Giant reed</name>
    <name type="synonym">Donax arundinaceus</name>
    <dbReference type="NCBI Taxonomy" id="35708"/>
    <lineage>
        <taxon>Eukaryota</taxon>
        <taxon>Viridiplantae</taxon>
        <taxon>Streptophyta</taxon>
        <taxon>Embryophyta</taxon>
        <taxon>Tracheophyta</taxon>
        <taxon>Spermatophyta</taxon>
        <taxon>Magnoliopsida</taxon>
        <taxon>Liliopsida</taxon>
        <taxon>Poales</taxon>
        <taxon>Poaceae</taxon>
        <taxon>PACMAD clade</taxon>
        <taxon>Arundinoideae</taxon>
        <taxon>Arundineae</taxon>
        <taxon>Arundo</taxon>
    </lineage>
</organism>
<name>A0A0A9CGS7_ARUDO</name>
<keyword evidence="1" id="KW-0812">Transmembrane</keyword>